<comment type="caution">
    <text evidence="2">The sequence shown here is derived from an EMBL/GenBank/DDBJ whole genome shotgun (WGS) entry which is preliminary data.</text>
</comment>
<evidence type="ECO:0000313" key="3">
    <source>
        <dbReference type="Proteomes" id="UP001605250"/>
    </source>
</evidence>
<evidence type="ECO:0000256" key="1">
    <source>
        <dbReference type="SAM" id="MobiDB-lite"/>
    </source>
</evidence>
<gene>
    <name evidence="2" type="ORF">AB3U87_11385</name>
</gene>
<sequence length="987" mass="108083">MQYLRRSVETNKMPAYSYFLKAKQKFDKKSLFIHFDAKDDKAALNKIAYLMDESDLDDAHYFKPVRTDFPVVDDLPPENVFDDTWCDRYELVGKTWQPIPGPAETVKINAGAPAAGEPAELPTAQPVNVPAASDVAAAPAVAEPAPAAAESDDDIICTADGATLVQRVLGAWLYKNFRGLTRQQGREIHRLQHDTDATYPQNLLLAVNSSSVRQLQHVFPETIFMLVTAVKSIWPAAGKAPTVGLLLQFIEEWLNAHNDAAGAGAGRDKIRADVVAKWVKRYNKPVIEHRTSSGTNAGGGNVTDRGENFKHDFDTLALEVAIGIVGRAMDFDIYNLRGGVINRARDIVKLKEKPFPAWFDALRSSAGILDYSRAAIIALVKCAPDDVHNNPIALREYINRNLTESDHAHPTPETIAAACGTLPAEGTHNENEEGQEHQNTDRVLADAAQPAEPVSGTTDEHEAVAEALADPVSVDSETTSNEGEKEEVTSSSPEVFAPLGSGKYDVSALFAGSPLAGTTIKPEAAEIIPEQPITEPESAQTVPEPDEPEPAAPAPAYFEPGRYADLPNAVYHAANGISSTMLKDARVSLLWYHGRHVAKTIPREATSTLNFGNLVHTLALQPEKLAAEFNIEPVIPAGAFTTIASMKKAIEAYNAAIPPGLSIDDIKARIEAYNNGQKKPHPLSCDATETGMLYGMLPPEFQTIPDDQKHTVAAMKAAIKQYNSTLPAQLKTSGGRDELLSVLETIEPQIVAAERQRPQPVNTSGNKEELTAIVKKIRPDAVFADELIDAWKSCDDGRIPVTQKQMRHAKALQAALLAHPTIGPLLSHPDRESEVSYFGIDDGTGLEVRVRPDIEITTGGRRIGMDLKTISMWGVKQDQVKGRLHREIIARDYHLSAAMYSDVAGFDQFFWIFINADENYAWVAIVEASPDLLDLGRLEYKKTLRDIDDALSTGQWPAPITDDYTDELNDYDLRRLEALREAYGEML</sequence>
<dbReference type="InterPro" id="IPR010584">
    <property type="entry name" value="ExoDNase_VIII"/>
</dbReference>
<evidence type="ECO:0000313" key="2">
    <source>
        <dbReference type="EMBL" id="MFG6076959.1"/>
    </source>
</evidence>
<feature type="region of interest" description="Disordered" evidence="1">
    <location>
        <begin position="468"/>
        <end position="496"/>
    </location>
</feature>
<dbReference type="RefSeq" id="WP_394149020.1">
    <property type="nucleotide sequence ID" value="NZ_JBGCUC010000009.1"/>
</dbReference>
<organism evidence="2 3">
    <name type="scientific">Erwinia plantamica</name>
    <dbReference type="NCBI Taxonomy" id="3237104"/>
    <lineage>
        <taxon>Bacteria</taxon>
        <taxon>Pseudomonadati</taxon>
        <taxon>Pseudomonadota</taxon>
        <taxon>Gammaproteobacteria</taxon>
        <taxon>Enterobacterales</taxon>
        <taxon>Erwiniaceae</taxon>
        <taxon>Erwinia</taxon>
    </lineage>
</organism>
<protein>
    <submittedName>
        <fullName evidence="2">RecE family exodeoxyribonuclease</fullName>
    </submittedName>
</protein>
<name>A0ABW7CL67_9GAMM</name>
<feature type="compositionally biased region" description="Low complexity" evidence="1">
    <location>
        <begin position="528"/>
        <end position="537"/>
    </location>
</feature>
<dbReference type="EMBL" id="JBGCUC010000009">
    <property type="protein sequence ID" value="MFG6076959.1"/>
    <property type="molecule type" value="Genomic_DNA"/>
</dbReference>
<dbReference type="Proteomes" id="UP001605250">
    <property type="component" value="Unassembled WGS sequence"/>
</dbReference>
<dbReference type="InterPro" id="IPR011604">
    <property type="entry name" value="PDDEXK-like_dom_sf"/>
</dbReference>
<feature type="region of interest" description="Disordered" evidence="1">
    <location>
        <begin position="528"/>
        <end position="558"/>
    </location>
</feature>
<reference evidence="2 3" key="1">
    <citation type="submission" date="2024-07" db="EMBL/GenBank/DDBJ databases">
        <title>Novel bacterial strain Erwinia sp. OPT-41 promoting growth of various crops.</title>
        <authorList>
            <person name="Egorshina A."/>
            <person name="Lukyantsev M.A."/>
            <person name="Golubev S.N."/>
            <person name="Muratova A.Y."/>
            <person name="Bulygina E.A."/>
        </authorList>
    </citation>
    <scope>NUCLEOTIDE SEQUENCE [LARGE SCALE GENOMIC DNA]</scope>
    <source>
        <strain evidence="2 3">OPT-41</strain>
    </source>
</reference>
<keyword evidence="3" id="KW-1185">Reference proteome</keyword>
<accession>A0ABW7CL67</accession>
<dbReference type="Pfam" id="PF06630">
    <property type="entry name" value="Exonuc_VIII"/>
    <property type="match status" value="1"/>
</dbReference>
<proteinExistence type="predicted"/>
<dbReference type="Gene3D" id="3.90.320.10">
    <property type="match status" value="1"/>
</dbReference>